<keyword evidence="2" id="KW-1185">Reference proteome</keyword>
<gene>
    <name evidence="1" type="ORF">PEX2_089400</name>
</gene>
<dbReference type="Proteomes" id="UP000030143">
    <property type="component" value="Unassembled WGS sequence"/>
</dbReference>
<sequence length="209" mass="23469">MWASKPESSFRMVLKGVQIRNGGAEDQFRNNSAQAVKPAFRQSSLKHKGEAITDQETDLVVLQSRSGVCSGTIGYPSKFPQCKVNIRATIVYGHYHARCKGASGKSAPKMQAQLNMSAQVDKLSHEQGRLQPIVTCNCEWVRQTPISISLDKEYSVERDGHGDTWLCNRNPTSNRYDNISLDEYERAKRQGRLRWIGTSSLDDLESKYG</sequence>
<dbReference type="VEuPathDB" id="FungiDB:PEXP_031950"/>
<dbReference type="HOGENOM" id="CLU_091082_0_0_1"/>
<proteinExistence type="predicted"/>
<organism evidence="1 2">
    <name type="scientific">Penicillium expansum</name>
    <name type="common">Blue mold rot fungus</name>
    <dbReference type="NCBI Taxonomy" id="27334"/>
    <lineage>
        <taxon>Eukaryota</taxon>
        <taxon>Fungi</taxon>
        <taxon>Dikarya</taxon>
        <taxon>Ascomycota</taxon>
        <taxon>Pezizomycotina</taxon>
        <taxon>Eurotiomycetes</taxon>
        <taxon>Eurotiomycetidae</taxon>
        <taxon>Eurotiales</taxon>
        <taxon>Aspergillaceae</taxon>
        <taxon>Penicillium</taxon>
    </lineage>
</organism>
<dbReference type="OrthoDB" id="10400872at2759"/>
<dbReference type="EMBL" id="JQFZ01000209">
    <property type="protein sequence ID" value="KGO54955.1"/>
    <property type="molecule type" value="Genomic_DNA"/>
</dbReference>
<name>A0A0A2KRU3_PENEN</name>
<evidence type="ECO:0000313" key="2">
    <source>
        <dbReference type="Proteomes" id="UP000030143"/>
    </source>
</evidence>
<dbReference type="RefSeq" id="XP_016597230.1">
    <property type="nucleotide sequence ID" value="XM_016746210.1"/>
</dbReference>
<dbReference type="GeneID" id="27681630"/>
<accession>A0A0A2KRU3</accession>
<reference evidence="1 2" key="1">
    <citation type="journal article" date="2015" name="Mol. Plant Microbe Interact.">
        <title>Genome, transcriptome, and functional analyses of Penicillium expansum provide new insights into secondary metabolism and pathogenicity.</title>
        <authorList>
            <person name="Ballester A.R."/>
            <person name="Marcet-Houben M."/>
            <person name="Levin E."/>
            <person name="Sela N."/>
            <person name="Selma-Lazaro C."/>
            <person name="Carmona L."/>
            <person name="Wisniewski M."/>
            <person name="Droby S."/>
            <person name="Gonzalez-Candelas L."/>
            <person name="Gabaldon T."/>
        </authorList>
    </citation>
    <scope>NUCLEOTIDE SEQUENCE [LARGE SCALE GENOMIC DNA]</scope>
    <source>
        <strain evidence="1 2">MD-8</strain>
    </source>
</reference>
<evidence type="ECO:0000313" key="1">
    <source>
        <dbReference type="EMBL" id="KGO54955.1"/>
    </source>
</evidence>
<dbReference type="AlphaFoldDB" id="A0A0A2KRU3"/>
<comment type="caution">
    <text evidence="1">The sequence shown here is derived from an EMBL/GenBank/DDBJ whole genome shotgun (WGS) entry which is preliminary data.</text>
</comment>
<protein>
    <submittedName>
        <fullName evidence="1">Uncharacterized protein</fullName>
    </submittedName>
</protein>